<evidence type="ECO:0000256" key="2">
    <source>
        <dbReference type="ARBA" id="ARBA00022692"/>
    </source>
</evidence>
<keyword evidence="2 5" id="KW-0812">Transmembrane</keyword>
<feature type="domain" description="Inositolphosphotransferase Aur1/Ipt1" evidence="6">
    <location>
        <begin position="119"/>
        <end position="286"/>
    </location>
</feature>
<comment type="subcellular location">
    <subcellularLocation>
        <location evidence="1">Membrane</location>
        <topology evidence="1">Multi-pass membrane protein</topology>
    </subcellularLocation>
</comment>
<proteinExistence type="predicted"/>
<evidence type="ECO:0000259" key="6">
    <source>
        <dbReference type="Pfam" id="PF14378"/>
    </source>
</evidence>
<accession>A0A367ZUI8</accession>
<dbReference type="PANTHER" id="PTHR31310:SF7">
    <property type="entry name" value="PA-PHOSPHATASE RELATED-FAMILY PROTEIN DDB_G0268928"/>
    <property type="match status" value="1"/>
</dbReference>
<dbReference type="GO" id="GO:0016020">
    <property type="term" value="C:membrane"/>
    <property type="evidence" value="ECO:0007669"/>
    <property type="project" value="UniProtKB-SubCell"/>
</dbReference>
<dbReference type="Pfam" id="PF14378">
    <property type="entry name" value="PAP2_3"/>
    <property type="match status" value="1"/>
</dbReference>
<feature type="transmembrane region" description="Helical" evidence="5">
    <location>
        <begin position="146"/>
        <end position="167"/>
    </location>
</feature>
<feature type="transmembrane region" description="Helical" evidence="5">
    <location>
        <begin position="257"/>
        <end position="277"/>
    </location>
</feature>
<keyword evidence="3 5" id="KW-1133">Transmembrane helix</keyword>
<keyword evidence="4 5" id="KW-0472">Membrane</keyword>
<reference evidence="7 8" key="1">
    <citation type="submission" date="2018-05" db="EMBL/GenBank/DDBJ databases">
        <title>A metagenomic window into the 2 km-deep terrestrial subsurface aquifer revealed taxonomically and functionally diverse microbial community comprising novel uncultured bacterial lineages.</title>
        <authorList>
            <person name="Kadnikov V.V."/>
            <person name="Mardanov A.V."/>
            <person name="Beletsky A.V."/>
            <person name="Banks D."/>
            <person name="Pimenov N.V."/>
            <person name="Frank Y.A."/>
            <person name="Karnachuk O.V."/>
            <person name="Ravin N.V."/>
        </authorList>
    </citation>
    <scope>NUCLEOTIDE SEQUENCE [LARGE SCALE GENOMIC DNA]</scope>
    <source>
        <strain evidence="7">BY5</strain>
    </source>
</reference>
<evidence type="ECO:0000256" key="4">
    <source>
        <dbReference type="ARBA" id="ARBA00023136"/>
    </source>
</evidence>
<protein>
    <recommendedName>
        <fullName evidence="6">Inositolphosphotransferase Aur1/Ipt1 domain-containing protein</fullName>
    </recommendedName>
</protein>
<feature type="transmembrane region" description="Helical" evidence="5">
    <location>
        <begin position="34"/>
        <end position="55"/>
    </location>
</feature>
<dbReference type="AlphaFoldDB" id="A0A367ZUI8"/>
<dbReference type="InterPro" id="IPR052185">
    <property type="entry name" value="IPC_Synthase-Related"/>
</dbReference>
<evidence type="ECO:0000256" key="3">
    <source>
        <dbReference type="ARBA" id="ARBA00022989"/>
    </source>
</evidence>
<dbReference type="EMBL" id="QOQW01000003">
    <property type="protein sequence ID" value="RCK81032.1"/>
    <property type="molecule type" value="Genomic_DNA"/>
</dbReference>
<dbReference type="InterPro" id="IPR026841">
    <property type="entry name" value="Aur1/Ipt1"/>
</dbReference>
<evidence type="ECO:0000256" key="1">
    <source>
        <dbReference type="ARBA" id="ARBA00004141"/>
    </source>
</evidence>
<name>A0A367ZUI8_9BACT</name>
<evidence type="ECO:0000256" key="5">
    <source>
        <dbReference type="SAM" id="Phobius"/>
    </source>
</evidence>
<feature type="transmembrane region" description="Helical" evidence="5">
    <location>
        <begin position="89"/>
        <end position="108"/>
    </location>
</feature>
<dbReference type="Proteomes" id="UP000252355">
    <property type="component" value="Unassembled WGS sequence"/>
</dbReference>
<evidence type="ECO:0000313" key="8">
    <source>
        <dbReference type="Proteomes" id="UP000252355"/>
    </source>
</evidence>
<sequence length="330" mass="37501">MVAASRVEDLLALTATLAALVLLAVTDSYRRFQLGLLDIFFILLPLLLLLFKIVITEFVAFSRSEEASADPESYLWDFLGKLVQLFRDWFPFFLLSAFYYSLFTNFILRVNPHTADAHLAAIDAWLLGDQAAILLQPWVRPWLTDLLNTIYVSYLLYFPGIAFYLYVTGRHHTFRRVMLGLLLLMGMGVVSYILVPAIGPGKFFYDRFTVPLWERPSDPMAMLIDRYRVVHDCFPSLHVGIPLLLCLYAWEARARGIATLATCYVLLMAAATIYLRYHYVIDVLAVPPYVVTAWRLADLLLAKWDSWQAWLIGPAPDPADRPGPAPSQTG</sequence>
<organism evidence="7 8">
    <name type="scientific">Candidatus Ozemobacter sibiricus</name>
    <dbReference type="NCBI Taxonomy" id="2268124"/>
    <lineage>
        <taxon>Bacteria</taxon>
        <taxon>Candidatus Ozemobacteria</taxon>
        <taxon>Candidatus Ozemobacterales</taxon>
        <taxon>Candidatus Ozemobacteraceae</taxon>
        <taxon>Candidatus Ozemobacter</taxon>
    </lineage>
</organism>
<gene>
    <name evidence="7" type="ORF">OZSIB_2409</name>
</gene>
<comment type="caution">
    <text evidence="7">The sequence shown here is derived from an EMBL/GenBank/DDBJ whole genome shotgun (WGS) entry which is preliminary data.</text>
</comment>
<feature type="transmembrane region" description="Helical" evidence="5">
    <location>
        <begin position="229"/>
        <end position="250"/>
    </location>
</feature>
<feature type="transmembrane region" description="Helical" evidence="5">
    <location>
        <begin position="179"/>
        <end position="199"/>
    </location>
</feature>
<evidence type="ECO:0000313" key="7">
    <source>
        <dbReference type="EMBL" id="RCK81032.1"/>
    </source>
</evidence>
<dbReference type="PANTHER" id="PTHR31310">
    <property type="match status" value="1"/>
</dbReference>